<accession>A0A382VQ23</accession>
<evidence type="ECO:0000313" key="2">
    <source>
        <dbReference type="EMBL" id="SVD48649.1"/>
    </source>
</evidence>
<feature type="non-terminal residue" evidence="2">
    <location>
        <position position="156"/>
    </location>
</feature>
<gene>
    <name evidence="2" type="ORF">METZ01_LOCUS401503</name>
</gene>
<dbReference type="EMBL" id="UINC01153752">
    <property type="protein sequence ID" value="SVD48649.1"/>
    <property type="molecule type" value="Genomic_DNA"/>
</dbReference>
<feature type="transmembrane region" description="Helical" evidence="1">
    <location>
        <begin position="82"/>
        <end position="100"/>
    </location>
</feature>
<reference evidence="2" key="1">
    <citation type="submission" date="2018-05" db="EMBL/GenBank/DDBJ databases">
        <authorList>
            <person name="Lanie J.A."/>
            <person name="Ng W.-L."/>
            <person name="Kazmierczak K.M."/>
            <person name="Andrzejewski T.M."/>
            <person name="Davidsen T.M."/>
            <person name="Wayne K.J."/>
            <person name="Tettelin H."/>
            <person name="Glass J.I."/>
            <person name="Rusch D."/>
            <person name="Podicherti R."/>
            <person name="Tsui H.-C.T."/>
            <person name="Winkler M.E."/>
        </authorList>
    </citation>
    <scope>NUCLEOTIDE SEQUENCE</scope>
</reference>
<feature type="transmembrane region" description="Helical" evidence="1">
    <location>
        <begin position="47"/>
        <end position="70"/>
    </location>
</feature>
<keyword evidence="1" id="KW-0812">Transmembrane</keyword>
<sequence>MAAEAETTHSKASHFHPEYYILGILLIIQIRGDGYFPFPKTWPQDSLLAIVLAHTLALVTLVGLSTYWLLANRQVRAKPHHLMPFIAFIFIPVSAIIGIHTLHSLQSTYFSNVGYRSDGSVLLITSLFGALPFVVYWLRVWKNKGHSAVFFLVCVL</sequence>
<proteinExistence type="predicted"/>
<protein>
    <submittedName>
        <fullName evidence="2">Uncharacterized protein</fullName>
    </submittedName>
</protein>
<keyword evidence="1" id="KW-0472">Membrane</keyword>
<evidence type="ECO:0000256" key="1">
    <source>
        <dbReference type="SAM" id="Phobius"/>
    </source>
</evidence>
<organism evidence="2">
    <name type="scientific">marine metagenome</name>
    <dbReference type="NCBI Taxonomy" id="408172"/>
    <lineage>
        <taxon>unclassified sequences</taxon>
        <taxon>metagenomes</taxon>
        <taxon>ecological metagenomes</taxon>
    </lineage>
</organism>
<dbReference type="AlphaFoldDB" id="A0A382VQ23"/>
<keyword evidence="1" id="KW-1133">Transmembrane helix</keyword>
<feature type="transmembrane region" description="Helical" evidence="1">
    <location>
        <begin position="120"/>
        <end position="138"/>
    </location>
</feature>
<name>A0A382VQ23_9ZZZZ</name>